<dbReference type="RefSeq" id="WP_110065827.1">
    <property type="nucleotide sequence ID" value="NZ_QGTW01000009.1"/>
</dbReference>
<name>A0A2V2ZRA8_9BACI</name>
<evidence type="ECO:0000313" key="2">
    <source>
        <dbReference type="EMBL" id="PWW26859.1"/>
    </source>
</evidence>
<gene>
    <name evidence="2" type="ORF">DFO73_10922</name>
</gene>
<keyword evidence="1" id="KW-1133">Transmembrane helix</keyword>
<comment type="caution">
    <text evidence="2">The sequence shown here is derived from an EMBL/GenBank/DDBJ whole genome shotgun (WGS) entry which is preliminary data.</text>
</comment>
<proteinExistence type="predicted"/>
<evidence type="ECO:0000256" key="1">
    <source>
        <dbReference type="SAM" id="Phobius"/>
    </source>
</evidence>
<reference evidence="2 3" key="1">
    <citation type="submission" date="2018-05" db="EMBL/GenBank/DDBJ databases">
        <title>Freshwater and sediment microbial communities from various areas in North America, analyzing microbe dynamics in response to fracking.</title>
        <authorList>
            <person name="Lamendella R."/>
        </authorList>
    </citation>
    <scope>NUCLEOTIDE SEQUENCE [LARGE SCALE GENOMIC DNA]</scope>
    <source>
        <strain evidence="2 3">15_TX</strain>
    </source>
</reference>
<feature type="transmembrane region" description="Helical" evidence="1">
    <location>
        <begin position="23"/>
        <end position="42"/>
    </location>
</feature>
<dbReference type="AlphaFoldDB" id="A0A2V2ZRA8"/>
<keyword evidence="1" id="KW-0472">Membrane</keyword>
<keyword evidence="1" id="KW-0812">Transmembrane</keyword>
<dbReference type="Proteomes" id="UP000247150">
    <property type="component" value="Unassembled WGS sequence"/>
</dbReference>
<sequence>METNSFSFQIGKFKLLSSQTAGFQLPKTSFFQIYLIALFLISRINSPKNFIKEQEDLEVIQNKVKQKWGRLLAEDIKRIEHIIVSEFEI</sequence>
<accession>A0A2V2ZRA8</accession>
<organism evidence="2 3">
    <name type="scientific">Cytobacillus oceanisediminis</name>
    <dbReference type="NCBI Taxonomy" id="665099"/>
    <lineage>
        <taxon>Bacteria</taxon>
        <taxon>Bacillati</taxon>
        <taxon>Bacillota</taxon>
        <taxon>Bacilli</taxon>
        <taxon>Bacillales</taxon>
        <taxon>Bacillaceae</taxon>
        <taxon>Cytobacillus</taxon>
    </lineage>
</organism>
<evidence type="ECO:0000313" key="3">
    <source>
        <dbReference type="Proteomes" id="UP000247150"/>
    </source>
</evidence>
<dbReference type="EMBL" id="QGTW01000009">
    <property type="protein sequence ID" value="PWW26859.1"/>
    <property type="molecule type" value="Genomic_DNA"/>
</dbReference>
<protein>
    <submittedName>
        <fullName evidence="2">Uncharacterized protein</fullName>
    </submittedName>
</protein>